<evidence type="ECO:0000256" key="7">
    <source>
        <dbReference type="ARBA" id="ARBA00022884"/>
    </source>
</evidence>
<dbReference type="Pfam" id="PF13718">
    <property type="entry name" value="GNAT_acetyltr_2"/>
    <property type="match status" value="1"/>
</dbReference>
<evidence type="ECO:0000256" key="1">
    <source>
        <dbReference type="ARBA" id="ARBA00022490"/>
    </source>
</evidence>
<comment type="function">
    <text evidence="9">Catalyzes the formation of N(4)-acetylcytidine (ac(4)C) at the wobble position of tRNA(Met), by using acetyl-CoA as an acetyl donor and ATP (or GTP).</text>
</comment>
<dbReference type="EMBL" id="JAFEUM010000001">
    <property type="protein sequence ID" value="MBM7034937.1"/>
    <property type="molecule type" value="Genomic_DNA"/>
</dbReference>
<evidence type="ECO:0000256" key="3">
    <source>
        <dbReference type="ARBA" id="ARBA00022679"/>
    </source>
</evidence>
<comment type="caution">
    <text evidence="12">The sequence shown here is derived from an EMBL/GenBank/DDBJ whole genome shotgun (WGS) entry which is preliminary data.</text>
</comment>
<dbReference type="Pfam" id="PF05127">
    <property type="entry name" value="NAT10_TcmA_helicase"/>
    <property type="match status" value="1"/>
</dbReference>
<dbReference type="PROSITE" id="PS51192">
    <property type="entry name" value="HELICASE_ATP_BIND_1"/>
    <property type="match status" value="1"/>
</dbReference>
<protein>
    <recommendedName>
        <fullName evidence="9">tRNA(Met) cytidine acetyltransferase TmcA</fullName>
        <ecNumber evidence="9">2.3.1.193</ecNumber>
    </recommendedName>
</protein>
<keyword evidence="2 9" id="KW-0820">tRNA-binding</keyword>
<feature type="domain" description="Helicase ATP-binding" evidence="11">
    <location>
        <begin position="180"/>
        <end position="319"/>
    </location>
</feature>
<organism evidence="12 13">
    <name type="scientific">Vibrio ulleungensis</name>
    <dbReference type="NCBI Taxonomy" id="2807619"/>
    <lineage>
        <taxon>Bacteria</taxon>
        <taxon>Pseudomonadati</taxon>
        <taxon>Pseudomonadota</taxon>
        <taxon>Gammaproteobacteria</taxon>
        <taxon>Vibrionales</taxon>
        <taxon>Vibrionaceae</taxon>
        <taxon>Vibrio</taxon>
    </lineage>
</organism>
<dbReference type="EC" id="2.3.1.193" evidence="9"/>
<dbReference type="SUPFAM" id="SSF55729">
    <property type="entry name" value="Acyl-CoA N-acyltransferases (Nat)"/>
    <property type="match status" value="1"/>
</dbReference>
<comment type="catalytic activity">
    <reaction evidence="9">
        <text>cytidine(34) in elongator tRNA(Met) + acetyl-CoA + ATP + H2O = N(4)-acetylcytidine(34) in elongator tRNA(Met) + ADP + phosphate + CoA + H(+)</text>
        <dbReference type="Rhea" id="RHEA:43788"/>
        <dbReference type="Rhea" id="RHEA-COMP:10693"/>
        <dbReference type="Rhea" id="RHEA-COMP:10694"/>
        <dbReference type="ChEBI" id="CHEBI:15377"/>
        <dbReference type="ChEBI" id="CHEBI:15378"/>
        <dbReference type="ChEBI" id="CHEBI:30616"/>
        <dbReference type="ChEBI" id="CHEBI:43474"/>
        <dbReference type="ChEBI" id="CHEBI:57287"/>
        <dbReference type="ChEBI" id="CHEBI:57288"/>
        <dbReference type="ChEBI" id="CHEBI:74900"/>
        <dbReference type="ChEBI" id="CHEBI:82748"/>
        <dbReference type="ChEBI" id="CHEBI:456216"/>
        <dbReference type="EC" id="2.3.1.193"/>
    </reaction>
</comment>
<keyword evidence="8 9" id="KW-0012">Acyltransferase</keyword>
<dbReference type="Gene3D" id="3.40.50.300">
    <property type="entry name" value="P-loop containing nucleotide triphosphate hydrolases"/>
    <property type="match status" value="1"/>
</dbReference>
<comment type="subcellular location">
    <subcellularLocation>
        <location evidence="9">Cytoplasm</location>
    </subcellularLocation>
</comment>
<accession>A0ABS2HFT0</accession>
<evidence type="ECO:0000256" key="8">
    <source>
        <dbReference type="ARBA" id="ARBA00023315"/>
    </source>
</evidence>
<dbReference type="HAMAP" id="MF_01886">
    <property type="entry name" value="tRNA_acetyltr_TmcA"/>
    <property type="match status" value="1"/>
</dbReference>
<dbReference type="InterPro" id="IPR032672">
    <property type="entry name" value="TmcA/NAT10/Kre33"/>
</dbReference>
<dbReference type="InterPro" id="IPR024914">
    <property type="entry name" value="tRNA_acetyltr_TmcA"/>
</dbReference>
<dbReference type="Gene3D" id="3.40.50.11040">
    <property type="match status" value="1"/>
</dbReference>
<evidence type="ECO:0000313" key="13">
    <source>
        <dbReference type="Proteomes" id="UP000809621"/>
    </source>
</evidence>
<feature type="binding site" evidence="9">
    <location>
        <position position="336"/>
    </location>
    <ligand>
        <name>ATP</name>
        <dbReference type="ChEBI" id="CHEBI:30616"/>
    </ligand>
</feature>
<dbReference type="Proteomes" id="UP000809621">
    <property type="component" value="Unassembled WGS sequence"/>
</dbReference>
<dbReference type="SUPFAM" id="SSF52540">
    <property type="entry name" value="P-loop containing nucleoside triphosphate hydrolases"/>
    <property type="match status" value="1"/>
</dbReference>
<keyword evidence="4 9" id="KW-0819">tRNA processing</keyword>
<dbReference type="InterPro" id="IPR027417">
    <property type="entry name" value="P-loop_NTPase"/>
</dbReference>
<evidence type="ECO:0000313" key="12">
    <source>
        <dbReference type="EMBL" id="MBM7034937.1"/>
    </source>
</evidence>
<dbReference type="PANTHER" id="PTHR10925">
    <property type="entry name" value="N-ACETYLTRANSFERASE 10"/>
    <property type="match status" value="1"/>
</dbReference>
<dbReference type="Pfam" id="PF08351">
    <property type="entry name" value="TmcA_N"/>
    <property type="match status" value="1"/>
</dbReference>
<keyword evidence="5 9" id="KW-0547">Nucleotide-binding</keyword>
<feature type="binding site" evidence="9">
    <location>
        <begin position="480"/>
        <end position="482"/>
    </location>
    <ligand>
        <name>acetyl-CoA</name>
        <dbReference type="ChEBI" id="CHEBI:57288"/>
    </ligand>
</feature>
<dbReference type="CDD" id="cd04301">
    <property type="entry name" value="NAT_SF"/>
    <property type="match status" value="1"/>
</dbReference>
<evidence type="ECO:0000256" key="2">
    <source>
        <dbReference type="ARBA" id="ARBA00022555"/>
    </source>
</evidence>
<comment type="caution">
    <text evidence="9">Lacks conserved residue(s) required for the propagation of feature annotation.</text>
</comment>
<keyword evidence="7 9" id="KW-0694">RNA-binding</keyword>
<evidence type="ECO:0000259" key="10">
    <source>
        <dbReference type="PROSITE" id="PS51186"/>
    </source>
</evidence>
<evidence type="ECO:0000256" key="9">
    <source>
        <dbReference type="HAMAP-Rule" id="MF_01886"/>
    </source>
</evidence>
<dbReference type="InterPro" id="IPR000182">
    <property type="entry name" value="GNAT_dom"/>
</dbReference>
<feature type="domain" description="N-acetyltransferase" evidence="10">
    <location>
        <begin position="415"/>
        <end position="557"/>
    </location>
</feature>
<sequence>MTLIAQELQRIVSLHQQAANIGHRAVVVLKGPTEWATEIVRTYYDSILDSRTVDAIAVAWEPLPFRRHVMFKQARTLLGSECQFLAISLDQPFDANGFNAAIGCLAGNGLLVLSIQDEPSSHSMKWLSAALDRLPTIFFDENRTSPVCASAQDLFSEIHYSRYQCDTTEQEHIVPALGKVVTGHRKRPLVVTADRGRGKSSGIGLALAKLLQKQRCQVIVTAPRRAAVEPLFQYAAENLGISASAKLEYQGSSIRFIAPDELIETQPFADLVIVDEASALPLPILTTIAEHYHRLVFSSTIHGYEGCGRGFSLKFMQWLDNHRKGWQQLHLENPMRWAPRDPLEYWLNQTFLLSAEPDTIESVNKLELCYNTIDKPELLNNSSLLSSCVGLLVNAHYQTSPNDIFTLLDDDAISLNVATIRDSVVGVLLTVDEGGVSQDVVADVQAGQRRPKGHLVAANLANHLGEQLALSLPSCRVMRIAVHPSWQKHGVGQYLLEQLIDRKKSEVEFISTSFGVTQDLVCFWEHCGFRFVKMGVSKDNSSGTYSGIWLYSLKPMEWITQALSVSRSQLLDQLSHETKALDSELALILLSSFDTLQIPNNDVHMMKLFGQGGNSIASVRSSVMEGLRSDPSALQTIELRTLLIDVFIKNVSTEQLVKRYPVTGSRQIEQRLRDTVSEWMNLHCKLTLDS</sequence>
<evidence type="ECO:0000259" key="11">
    <source>
        <dbReference type="PROSITE" id="PS51192"/>
    </source>
</evidence>
<evidence type="ECO:0000256" key="4">
    <source>
        <dbReference type="ARBA" id="ARBA00022694"/>
    </source>
</evidence>
<keyword evidence="13" id="KW-1185">Reference proteome</keyword>
<keyword evidence="1 9" id="KW-0963">Cytoplasm</keyword>
<dbReference type="PANTHER" id="PTHR10925:SF5">
    <property type="entry name" value="RNA CYTIDINE ACETYLTRANSFERASE"/>
    <property type="match status" value="1"/>
</dbReference>
<dbReference type="InterPro" id="IPR014001">
    <property type="entry name" value="Helicase_ATP-bd"/>
</dbReference>
<comment type="similarity">
    <text evidence="9">Belongs to the TmcA family.</text>
</comment>
<dbReference type="Gene3D" id="3.40.630.30">
    <property type="match status" value="1"/>
</dbReference>
<reference evidence="12 13" key="1">
    <citation type="submission" date="2021-02" db="EMBL/GenBank/DDBJ databases">
        <authorList>
            <person name="Park J.-S."/>
        </authorList>
    </citation>
    <scope>NUCLEOTIDE SEQUENCE [LARGE SCALE GENOMIC DNA]</scope>
    <source>
        <strain evidence="12 13">188UL20-2</strain>
    </source>
</reference>
<name>A0ABS2HFT0_9VIBR</name>
<keyword evidence="3 9" id="KW-0808">Transferase</keyword>
<dbReference type="PROSITE" id="PS51186">
    <property type="entry name" value="GNAT"/>
    <property type="match status" value="1"/>
</dbReference>
<evidence type="ECO:0000256" key="6">
    <source>
        <dbReference type="ARBA" id="ARBA00022840"/>
    </source>
</evidence>
<dbReference type="InterPro" id="IPR007807">
    <property type="entry name" value="TcmA/NAT10_helicase"/>
</dbReference>
<evidence type="ECO:0000256" key="5">
    <source>
        <dbReference type="ARBA" id="ARBA00022741"/>
    </source>
</evidence>
<dbReference type="InterPro" id="IPR016181">
    <property type="entry name" value="Acyl_CoA_acyltransferase"/>
</dbReference>
<proteinExistence type="inferred from homology"/>
<gene>
    <name evidence="9" type="primary">tmcA</name>
    <name evidence="12" type="ORF">JQC93_00850</name>
</gene>
<dbReference type="RefSeq" id="WP_205156588.1">
    <property type="nucleotide sequence ID" value="NZ_JAFEUM010000001.1"/>
</dbReference>
<dbReference type="InterPro" id="IPR013562">
    <property type="entry name" value="TmcA/NAT10_N"/>
</dbReference>
<feature type="binding site" evidence="9">
    <location>
        <position position="170"/>
    </location>
    <ligand>
        <name>ATP</name>
        <dbReference type="ChEBI" id="CHEBI:30616"/>
    </ligand>
</feature>
<keyword evidence="6 9" id="KW-0067">ATP-binding</keyword>